<evidence type="ECO:0000313" key="1">
    <source>
        <dbReference type="EMBL" id="PVU74342.1"/>
    </source>
</evidence>
<evidence type="ECO:0000313" key="2">
    <source>
        <dbReference type="Proteomes" id="UP000245638"/>
    </source>
</evidence>
<dbReference type="EMBL" id="QEFD01000225">
    <property type="protein sequence ID" value="PVU74342.1"/>
    <property type="molecule type" value="Genomic_DNA"/>
</dbReference>
<name>A0A2T9X2R5_9CREN</name>
<protein>
    <submittedName>
        <fullName evidence="1">Uncharacterized protein</fullName>
    </submittedName>
</protein>
<dbReference type="Proteomes" id="UP000245638">
    <property type="component" value="Unassembled WGS sequence"/>
</dbReference>
<reference evidence="1 2" key="1">
    <citation type="journal article" date="2015" name="Appl. Environ. Microbiol.">
        <title>Nanoarchaeota, Their Sulfolobales Host, and Nanoarchaeota Virus Distribution across Yellowstone National Park Hot Springs.</title>
        <authorList>
            <person name="Munson-McGee J.H."/>
            <person name="Field E.K."/>
            <person name="Bateson M."/>
            <person name="Rooney C."/>
            <person name="Stepanauskas R."/>
            <person name="Young M.J."/>
        </authorList>
    </citation>
    <scope>NUCLEOTIDE SEQUENCE [LARGE SCALE GENOMIC DNA]</scope>
    <source>
        <strain evidence="1">SCGC AC-742_N10</strain>
    </source>
</reference>
<gene>
    <name evidence="1" type="ORF">DDW13_07895</name>
</gene>
<accession>A0A2T9X2R5</accession>
<proteinExistence type="predicted"/>
<feature type="non-terminal residue" evidence="1">
    <location>
        <position position="207"/>
    </location>
</feature>
<comment type="caution">
    <text evidence="1">The sequence shown here is derived from an EMBL/GenBank/DDBJ whole genome shotgun (WGS) entry which is preliminary data.</text>
</comment>
<sequence>MAVGSGRSEKQREDTLKQLIEIGIEPNEVVLRGEKDFRKFLKISREEFTMVSSKVGIGKFFIVRVHGYIPKTTPTIAVTYVTFYVKADKASHANLLCIGINDGHNTINISTVADNELIKKHRDLMATSNLNGFKFGIYFVFDDGGNNKKIYLFDQPFDPATLDKLQKERNDQEAINYFYTKFDGKCSKLKWGKDENGVEVLWLVYNV</sequence>
<organism evidence="1 2">
    <name type="scientific">Acidianus hospitalis</name>
    <dbReference type="NCBI Taxonomy" id="563177"/>
    <lineage>
        <taxon>Archaea</taxon>
        <taxon>Thermoproteota</taxon>
        <taxon>Thermoprotei</taxon>
        <taxon>Sulfolobales</taxon>
        <taxon>Sulfolobaceae</taxon>
        <taxon>Acidianus</taxon>
    </lineage>
</organism>
<dbReference type="AlphaFoldDB" id="A0A2T9X2R5"/>